<evidence type="ECO:0000313" key="2">
    <source>
        <dbReference type="EMBL" id="PXZ40372.1"/>
    </source>
</evidence>
<proteinExistence type="predicted"/>
<protein>
    <recommendedName>
        <fullName evidence="4">YbjN domain-containing protein</fullName>
    </recommendedName>
</protein>
<dbReference type="InterPro" id="IPR019660">
    <property type="entry name" value="Put_sensory_transdc_reg_YbjN"/>
</dbReference>
<keyword evidence="1" id="KW-1133">Transmembrane helix</keyword>
<gene>
    <name evidence="2" type="ORF">DM482_01940</name>
</gene>
<dbReference type="AlphaFoldDB" id="A0AAE5TLN1"/>
<sequence length="186" mass="21873">MIWRHKCEISYRSILGVKRKKEVVFMKIFNLFKTVCYRVAIATVILFGSYITSQSVYAETKTATVYTKFSDQEIINIAKEYYPKVELELLEKGLIRLTLDTGINIFIYNTREGGSLSFFSYRTEEDVTLTKINQWNQEKRFLKLYKDKDGNLFLQADLYVEAGITKEYLGTFIKTVAIFINYLFYI</sequence>
<dbReference type="Proteomes" id="UP000247594">
    <property type="component" value="Unassembled WGS sequence"/>
</dbReference>
<evidence type="ECO:0000313" key="3">
    <source>
        <dbReference type="Proteomes" id="UP000247594"/>
    </source>
</evidence>
<evidence type="ECO:0008006" key="4">
    <source>
        <dbReference type="Google" id="ProtNLM"/>
    </source>
</evidence>
<feature type="transmembrane region" description="Helical" evidence="1">
    <location>
        <begin position="28"/>
        <end position="51"/>
    </location>
</feature>
<keyword evidence="1" id="KW-0812">Transmembrane</keyword>
<reference evidence="2 3" key="1">
    <citation type="submission" date="2018-06" db="EMBL/GenBank/DDBJ databases">
        <authorList>
            <person name="Teymurazov M."/>
            <person name="Kislichkina A."/>
            <person name="Abaymova A."/>
            <person name="Mukhina T."/>
            <person name="Mayskaya N."/>
            <person name="Svetoch E."/>
            <person name="Bogun A."/>
        </authorList>
    </citation>
    <scope>NUCLEOTIDE SEQUENCE [LARGE SCALE GENOMIC DNA]</scope>
    <source>
        <strain evidence="2 3">SCPM-O-B-8406</strain>
    </source>
</reference>
<dbReference type="EMBL" id="QJPJ01000002">
    <property type="protein sequence ID" value="PXZ40372.1"/>
    <property type="molecule type" value="Genomic_DNA"/>
</dbReference>
<name>A0AAE5TLN1_AVIPA</name>
<evidence type="ECO:0000256" key="1">
    <source>
        <dbReference type="SAM" id="Phobius"/>
    </source>
</evidence>
<dbReference type="Pfam" id="PF10722">
    <property type="entry name" value="YbjN"/>
    <property type="match status" value="1"/>
</dbReference>
<accession>A0AAE5TLN1</accession>
<keyword evidence="1" id="KW-0472">Membrane</keyword>
<organism evidence="2 3">
    <name type="scientific">Avibacterium paragallinarum</name>
    <name type="common">Haemophilus gallinarum</name>
    <dbReference type="NCBI Taxonomy" id="728"/>
    <lineage>
        <taxon>Bacteria</taxon>
        <taxon>Pseudomonadati</taxon>
        <taxon>Pseudomonadota</taxon>
        <taxon>Gammaproteobacteria</taxon>
        <taxon>Pasteurellales</taxon>
        <taxon>Pasteurellaceae</taxon>
        <taxon>Avibacterium</taxon>
    </lineage>
</organism>
<comment type="caution">
    <text evidence="2">The sequence shown here is derived from an EMBL/GenBank/DDBJ whole genome shotgun (WGS) entry which is preliminary data.</text>
</comment>